<protein>
    <submittedName>
        <fullName evidence="3">Response regulator</fullName>
    </submittedName>
</protein>
<sequence length="133" mass="15408">MIRTLIIDDDHLTMMLQKRLVIKCELDIDPFTFSNPLNALEFLQSENSEDSFLILLDINMPILTGWEFLEKLKLIPHNDKYHVVMATASMDRKDKRKAANDNLVIDFVEKPLSARHCEKLKGIAKLSHHYIAC</sequence>
<dbReference type="RefSeq" id="WP_251742042.1">
    <property type="nucleotide sequence ID" value="NZ_JBHUOJ010000009.1"/>
</dbReference>
<proteinExistence type="predicted"/>
<dbReference type="InterPro" id="IPR052893">
    <property type="entry name" value="TCS_response_regulator"/>
</dbReference>
<evidence type="ECO:0000313" key="3">
    <source>
        <dbReference type="EMBL" id="MFD2832694.1"/>
    </source>
</evidence>
<keyword evidence="4" id="KW-1185">Reference proteome</keyword>
<dbReference type="SUPFAM" id="SSF52172">
    <property type="entry name" value="CheY-like"/>
    <property type="match status" value="1"/>
</dbReference>
<accession>A0ABW5X4D0</accession>
<gene>
    <name evidence="3" type="ORF">ACFSYS_05290</name>
</gene>
<dbReference type="SMART" id="SM00448">
    <property type="entry name" value="REC"/>
    <property type="match status" value="1"/>
</dbReference>
<evidence type="ECO:0000259" key="2">
    <source>
        <dbReference type="PROSITE" id="PS50110"/>
    </source>
</evidence>
<comment type="caution">
    <text evidence="3">The sequence shown here is derived from an EMBL/GenBank/DDBJ whole genome shotgun (WGS) entry which is preliminary data.</text>
</comment>
<name>A0ABW5X4D0_9FLAO</name>
<dbReference type="InterPro" id="IPR001789">
    <property type="entry name" value="Sig_transdc_resp-reg_receiver"/>
</dbReference>
<dbReference type="PANTHER" id="PTHR44520">
    <property type="entry name" value="RESPONSE REGULATOR RCP1-RELATED"/>
    <property type="match status" value="1"/>
</dbReference>
<dbReference type="InterPro" id="IPR011006">
    <property type="entry name" value="CheY-like_superfamily"/>
</dbReference>
<dbReference type="PANTHER" id="PTHR44520:SF2">
    <property type="entry name" value="RESPONSE REGULATOR RCP1"/>
    <property type="match status" value="1"/>
</dbReference>
<evidence type="ECO:0000313" key="4">
    <source>
        <dbReference type="Proteomes" id="UP001597438"/>
    </source>
</evidence>
<feature type="domain" description="Response regulatory" evidence="2">
    <location>
        <begin position="3"/>
        <end position="125"/>
    </location>
</feature>
<feature type="modified residue" description="4-aspartylphosphate" evidence="1">
    <location>
        <position position="57"/>
    </location>
</feature>
<organism evidence="3 4">
    <name type="scientific">Christiangramia antarctica</name>
    <dbReference type="NCBI Taxonomy" id="2058158"/>
    <lineage>
        <taxon>Bacteria</taxon>
        <taxon>Pseudomonadati</taxon>
        <taxon>Bacteroidota</taxon>
        <taxon>Flavobacteriia</taxon>
        <taxon>Flavobacteriales</taxon>
        <taxon>Flavobacteriaceae</taxon>
        <taxon>Christiangramia</taxon>
    </lineage>
</organism>
<reference evidence="4" key="1">
    <citation type="journal article" date="2019" name="Int. J. Syst. Evol. Microbiol.">
        <title>The Global Catalogue of Microorganisms (GCM) 10K type strain sequencing project: providing services to taxonomists for standard genome sequencing and annotation.</title>
        <authorList>
            <consortium name="The Broad Institute Genomics Platform"/>
            <consortium name="The Broad Institute Genome Sequencing Center for Infectious Disease"/>
            <person name="Wu L."/>
            <person name="Ma J."/>
        </authorList>
    </citation>
    <scope>NUCLEOTIDE SEQUENCE [LARGE SCALE GENOMIC DNA]</scope>
    <source>
        <strain evidence="4">KCTC 52925</strain>
    </source>
</reference>
<dbReference type="Gene3D" id="3.40.50.2300">
    <property type="match status" value="1"/>
</dbReference>
<keyword evidence="1" id="KW-0597">Phosphoprotein</keyword>
<evidence type="ECO:0000256" key="1">
    <source>
        <dbReference type="PROSITE-ProRule" id="PRU00169"/>
    </source>
</evidence>
<dbReference type="EMBL" id="JBHUOJ010000009">
    <property type="protein sequence ID" value="MFD2832694.1"/>
    <property type="molecule type" value="Genomic_DNA"/>
</dbReference>
<dbReference type="PROSITE" id="PS50110">
    <property type="entry name" value="RESPONSE_REGULATORY"/>
    <property type="match status" value="1"/>
</dbReference>
<dbReference type="Pfam" id="PF00072">
    <property type="entry name" value="Response_reg"/>
    <property type="match status" value="1"/>
</dbReference>
<dbReference type="Proteomes" id="UP001597438">
    <property type="component" value="Unassembled WGS sequence"/>
</dbReference>